<feature type="compositionally biased region" description="Basic and acidic residues" evidence="1">
    <location>
        <begin position="519"/>
        <end position="528"/>
    </location>
</feature>
<feature type="compositionally biased region" description="Basic residues" evidence="1">
    <location>
        <begin position="625"/>
        <end position="650"/>
    </location>
</feature>
<reference evidence="2 3" key="1">
    <citation type="journal article" date="2019" name="New Phytol.">
        <title>Comparative genomics reveals unique wood-decay strategies and fruiting body development in the Schizophyllaceae.</title>
        <authorList>
            <person name="Almasi E."/>
            <person name="Sahu N."/>
            <person name="Krizsan K."/>
            <person name="Balint B."/>
            <person name="Kovacs G.M."/>
            <person name="Kiss B."/>
            <person name="Cseklye J."/>
            <person name="Drula E."/>
            <person name="Henrissat B."/>
            <person name="Nagy I."/>
            <person name="Chovatia M."/>
            <person name="Adam C."/>
            <person name="LaButti K."/>
            <person name="Lipzen A."/>
            <person name="Riley R."/>
            <person name="Grigoriev I.V."/>
            <person name="Nagy L.G."/>
        </authorList>
    </citation>
    <scope>NUCLEOTIDE SEQUENCE [LARGE SCALE GENOMIC DNA]</scope>
    <source>
        <strain evidence="2 3">NL-1724</strain>
    </source>
</reference>
<proteinExistence type="predicted"/>
<name>A0A550C8V3_9AGAR</name>
<dbReference type="PANTHER" id="PTHR12661">
    <property type="entry name" value="PETER PAN-RELATED"/>
    <property type="match status" value="1"/>
</dbReference>
<protein>
    <submittedName>
        <fullName evidence="2">Uncharacterized protein</fullName>
    </submittedName>
</protein>
<feature type="compositionally biased region" description="Acidic residues" evidence="1">
    <location>
        <begin position="508"/>
        <end position="518"/>
    </location>
</feature>
<comment type="caution">
    <text evidence="2">The sequence shown here is derived from an EMBL/GenBank/DDBJ whole genome shotgun (WGS) entry which is preliminary data.</text>
</comment>
<organism evidence="2 3">
    <name type="scientific">Schizophyllum amplum</name>
    <dbReference type="NCBI Taxonomy" id="97359"/>
    <lineage>
        <taxon>Eukaryota</taxon>
        <taxon>Fungi</taxon>
        <taxon>Dikarya</taxon>
        <taxon>Basidiomycota</taxon>
        <taxon>Agaricomycotina</taxon>
        <taxon>Agaricomycetes</taxon>
        <taxon>Agaricomycetidae</taxon>
        <taxon>Agaricales</taxon>
        <taxon>Schizophyllaceae</taxon>
        <taxon>Schizophyllum</taxon>
    </lineage>
</organism>
<feature type="region of interest" description="Disordered" evidence="1">
    <location>
        <begin position="1"/>
        <end position="70"/>
    </location>
</feature>
<dbReference type="GO" id="GO:0019843">
    <property type="term" value="F:rRNA binding"/>
    <property type="evidence" value="ECO:0007669"/>
    <property type="project" value="TreeGrafter"/>
</dbReference>
<accession>A0A550C8V3</accession>
<dbReference type="AlphaFoldDB" id="A0A550C8V3"/>
<feature type="compositionally biased region" description="Basic residues" evidence="1">
    <location>
        <begin position="1"/>
        <end position="14"/>
    </location>
</feature>
<dbReference type="GO" id="GO:0000027">
    <property type="term" value="P:ribosomal large subunit assembly"/>
    <property type="evidence" value="ECO:0007669"/>
    <property type="project" value="TreeGrafter"/>
</dbReference>
<evidence type="ECO:0000313" key="2">
    <source>
        <dbReference type="EMBL" id="TRM61205.1"/>
    </source>
</evidence>
<dbReference type="EMBL" id="VDMD01000017">
    <property type="protein sequence ID" value="TRM61205.1"/>
    <property type="molecule type" value="Genomic_DNA"/>
</dbReference>
<feature type="compositionally biased region" description="Acidic residues" evidence="1">
    <location>
        <begin position="529"/>
        <end position="619"/>
    </location>
</feature>
<sequence length="650" mass="73943">MPRPERRRKKKGKARAPPPSDDEDAEAERRRKKKGKARAPPPSDDEDAEAERRHKKGARKDGGRQRMDAPAYSIREAENLGLEYILKLQDVAKKVNKPLEAVFRVAGWMHSDSAHARKWQRANVFSRAWSAQHPMDPSESTEARKARRWAAYRAKLAQLGDNPTEEQLADHFKDDYDFCVELDADLLLNATGRQRQRQVDNVAQQMSRLSLAAHLNGGLGVVGYVIDLRGAARGSVNSAMFGGGPAYTEMLRRFSGNFTQGLNDMSTILRSCDLRVRGLQEDSAVTALEDYEDGYFPDRNWNPEAKNEADQVIGLLYMVLRWDLSSRPASPVVLANSPRAIFTDIAYLLGIVLVNWPMEFVANMPVFKLPRKPAGRHWRPRMVEMVRLRRSLERESNRLGLRDLDALNFLHEKGAFALVPLPAMAELPPLRLLGRNPIVKTPAEGIMASKSLVTWNKSKRYISDMEEGEDSRRKWQPWWGTERDDGRVRDDDERLASNVQDEVGSDSSVEEEQAEGEEDGGKGDNEDQRGEEEEEGEDEEGEDEEEEEGEDEEGEDEEKGEDEDEDEGEDEEGEDEEEEGEDEKEGEEEEEEEEGEEQEEEGKNEDEEEEGEDEEEEDEGQGKMLSHRARPARRPKAKRGGRPTTRKSRW</sequence>
<dbReference type="PANTHER" id="PTHR12661:SF5">
    <property type="entry name" value="SUPPRESSOR OF SWI4 1 HOMOLOG"/>
    <property type="match status" value="1"/>
</dbReference>
<dbReference type="OrthoDB" id="3025662at2759"/>
<dbReference type="STRING" id="97359.A0A550C8V3"/>
<dbReference type="Proteomes" id="UP000320762">
    <property type="component" value="Unassembled WGS sequence"/>
</dbReference>
<keyword evidence="3" id="KW-1185">Reference proteome</keyword>
<dbReference type="GO" id="GO:0030687">
    <property type="term" value="C:preribosome, large subunit precursor"/>
    <property type="evidence" value="ECO:0007669"/>
    <property type="project" value="TreeGrafter"/>
</dbReference>
<gene>
    <name evidence="2" type="ORF">BD626DRAFT_570875</name>
</gene>
<evidence type="ECO:0000313" key="3">
    <source>
        <dbReference type="Proteomes" id="UP000320762"/>
    </source>
</evidence>
<dbReference type="InterPro" id="IPR045112">
    <property type="entry name" value="PPAN-like"/>
</dbReference>
<feature type="compositionally biased region" description="Basic and acidic residues" evidence="1">
    <location>
        <begin position="481"/>
        <end position="495"/>
    </location>
</feature>
<feature type="region of interest" description="Disordered" evidence="1">
    <location>
        <begin position="481"/>
        <end position="650"/>
    </location>
</feature>
<evidence type="ECO:0000256" key="1">
    <source>
        <dbReference type="SAM" id="MobiDB-lite"/>
    </source>
</evidence>